<comment type="caution">
    <text evidence="2">The sequence shown here is derived from an EMBL/GenBank/DDBJ whole genome shotgun (WGS) entry which is preliminary data.</text>
</comment>
<name>A0ABW9HXP1_9ACTN</name>
<sequence length="280" mass="29599">MTTTHPMTTPHLTDAPAIPVVPGLAGEILAAYGDRAHVHDLYDPAGAPVYHDLAAADTTEIRELTRSVRAVPGTVLELAAGSGRLTLPLLALGREVTALELKESMVDLLRERLAEAPAGIGARCTVVQGDMSAFDLGARFAVVVLGTTSISLLDADGRAGLYAAVRAHLEPGGRFLFSTVDVRDDGEDLDLEATGASGRRYRMIEHWRAGREVREVTILAPEREIPATGPVPVFTTAIRVLPPDDLARELAAAGLRVVARHPLPAASARHTGVLLEAEAA</sequence>
<gene>
    <name evidence="2" type="primary">mpaM</name>
    <name evidence="2" type="ORF">ACKI18_22655</name>
</gene>
<reference evidence="2 3" key="1">
    <citation type="submission" date="2024-12" db="EMBL/GenBank/DDBJ databases">
        <title>Forecasting of Potato common scab and diversities of Pathogenic streptomyces spp. in china.</title>
        <authorList>
            <person name="Handique U."/>
            <person name="Wu J."/>
        </authorList>
    </citation>
    <scope>NUCLEOTIDE SEQUENCE [LARGE SCALE GENOMIC DNA]</scope>
    <source>
        <strain evidence="2 3">ZRIMU1530</strain>
    </source>
</reference>
<keyword evidence="2" id="KW-0489">Methyltransferase</keyword>
<dbReference type="Proteomes" id="UP001631957">
    <property type="component" value="Unassembled WGS sequence"/>
</dbReference>
<feature type="domain" description="Methyltransferase" evidence="1">
    <location>
        <begin position="75"/>
        <end position="173"/>
    </location>
</feature>
<evidence type="ECO:0000313" key="3">
    <source>
        <dbReference type="Proteomes" id="UP001631957"/>
    </source>
</evidence>
<organism evidence="2 3">
    <name type="scientific">Streptomyces niveiscabiei</name>
    <dbReference type="NCBI Taxonomy" id="164115"/>
    <lineage>
        <taxon>Bacteria</taxon>
        <taxon>Bacillati</taxon>
        <taxon>Actinomycetota</taxon>
        <taxon>Actinomycetes</taxon>
        <taxon>Kitasatosporales</taxon>
        <taxon>Streptomycetaceae</taxon>
        <taxon>Streptomyces</taxon>
    </lineage>
</organism>
<accession>A0ABW9HXP1</accession>
<dbReference type="CDD" id="cd02440">
    <property type="entry name" value="AdoMet_MTases"/>
    <property type="match status" value="1"/>
</dbReference>
<dbReference type="NCBIfam" id="NF041820">
    <property type="entry name" value="daptide_MTase"/>
    <property type="match status" value="1"/>
</dbReference>
<keyword evidence="2" id="KW-0808">Transferase</keyword>
<dbReference type="GO" id="GO:0008168">
    <property type="term" value="F:methyltransferase activity"/>
    <property type="evidence" value="ECO:0007669"/>
    <property type="project" value="UniProtKB-KW"/>
</dbReference>
<dbReference type="RefSeq" id="WP_109364156.1">
    <property type="nucleotide sequence ID" value="NZ_JBJVNI010000012.1"/>
</dbReference>
<dbReference type="GO" id="GO:0032259">
    <property type="term" value="P:methylation"/>
    <property type="evidence" value="ECO:0007669"/>
    <property type="project" value="UniProtKB-KW"/>
</dbReference>
<protein>
    <submittedName>
        <fullName evidence="2">Daptide-type RiPP biosynthesis methyltransferase</fullName>
    </submittedName>
</protein>
<evidence type="ECO:0000259" key="1">
    <source>
        <dbReference type="Pfam" id="PF13649"/>
    </source>
</evidence>
<dbReference type="InterPro" id="IPR029063">
    <property type="entry name" value="SAM-dependent_MTases_sf"/>
</dbReference>
<dbReference type="InterPro" id="IPR049690">
    <property type="entry name" value="Daptide_MTase"/>
</dbReference>
<dbReference type="InterPro" id="IPR041698">
    <property type="entry name" value="Methyltransf_25"/>
</dbReference>
<keyword evidence="3" id="KW-1185">Reference proteome</keyword>
<dbReference type="Gene3D" id="3.40.50.150">
    <property type="entry name" value="Vaccinia Virus protein VP39"/>
    <property type="match status" value="1"/>
</dbReference>
<dbReference type="SUPFAM" id="SSF53335">
    <property type="entry name" value="S-adenosyl-L-methionine-dependent methyltransferases"/>
    <property type="match status" value="1"/>
</dbReference>
<proteinExistence type="predicted"/>
<dbReference type="Pfam" id="PF13649">
    <property type="entry name" value="Methyltransf_25"/>
    <property type="match status" value="1"/>
</dbReference>
<dbReference type="EMBL" id="JBJVNI010000012">
    <property type="protein sequence ID" value="MFM9611502.1"/>
    <property type="molecule type" value="Genomic_DNA"/>
</dbReference>
<evidence type="ECO:0000313" key="2">
    <source>
        <dbReference type="EMBL" id="MFM9611502.1"/>
    </source>
</evidence>